<evidence type="ECO:0000259" key="1">
    <source>
        <dbReference type="PROSITE" id="PS51186"/>
    </source>
</evidence>
<dbReference type="PROSITE" id="PS51186">
    <property type="entry name" value="GNAT"/>
    <property type="match status" value="1"/>
</dbReference>
<dbReference type="EMBL" id="SMAK01000001">
    <property type="protein sequence ID" value="TCT13708.1"/>
    <property type="molecule type" value="Genomic_DNA"/>
</dbReference>
<dbReference type="AlphaFoldDB" id="A0A4R3MLM3"/>
<reference evidence="2 3" key="1">
    <citation type="submission" date="2019-03" db="EMBL/GenBank/DDBJ databases">
        <title>Genomic Encyclopedia of Type Strains, Phase IV (KMG-IV): sequencing the most valuable type-strain genomes for metagenomic binning, comparative biology and taxonomic classification.</title>
        <authorList>
            <person name="Goeker M."/>
        </authorList>
    </citation>
    <scope>NUCLEOTIDE SEQUENCE [LARGE SCALE GENOMIC DNA]</scope>
    <source>
        <strain evidence="2 3">DSM 19345</strain>
    </source>
</reference>
<accession>A0A4R3MLM3</accession>
<feature type="domain" description="N-acetyltransferase" evidence="1">
    <location>
        <begin position="12"/>
        <end position="198"/>
    </location>
</feature>
<dbReference type="InterPro" id="IPR000182">
    <property type="entry name" value="GNAT_dom"/>
</dbReference>
<organism evidence="2 3">
    <name type="scientific">Tepidamorphus gemmatus</name>
    <dbReference type="NCBI Taxonomy" id="747076"/>
    <lineage>
        <taxon>Bacteria</taxon>
        <taxon>Pseudomonadati</taxon>
        <taxon>Pseudomonadota</taxon>
        <taxon>Alphaproteobacteria</taxon>
        <taxon>Hyphomicrobiales</taxon>
        <taxon>Tepidamorphaceae</taxon>
        <taxon>Tepidamorphus</taxon>
    </lineage>
</organism>
<dbReference type="Proteomes" id="UP000295678">
    <property type="component" value="Unassembled WGS sequence"/>
</dbReference>
<dbReference type="Gene3D" id="3.40.630.30">
    <property type="match status" value="1"/>
</dbReference>
<protein>
    <submittedName>
        <fullName evidence="2">Acetyltransferase (GNAT) family protein</fullName>
    </submittedName>
</protein>
<keyword evidence="3" id="KW-1185">Reference proteome</keyword>
<comment type="caution">
    <text evidence="2">The sequence shown here is derived from an EMBL/GenBank/DDBJ whole genome shotgun (WGS) entry which is preliminary data.</text>
</comment>
<dbReference type="RefSeq" id="WP_132805068.1">
    <property type="nucleotide sequence ID" value="NZ_SMAK01000001.1"/>
</dbReference>
<dbReference type="InterPro" id="IPR016181">
    <property type="entry name" value="Acyl_CoA_acyltransferase"/>
</dbReference>
<sequence>MPDPAEGHPGSIAVETLTGPALAGVIDDLARLRISVFRDYPYLYDGSLVYEARYLGDFAAIADAAVIALRDGGRLVGAATAAPLAGEVEAFRLPFERAGLDVSDICYFGESVLEPAYRGRGFGHVFFDGREAHARSLGLHRAAFCAVVRPDDHPLRPPAYRPLDGFWQRRGYAPVPGLICRFSWRDVGDAGETSKDLQVWMRDL</sequence>
<dbReference type="GO" id="GO:0016747">
    <property type="term" value="F:acyltransferase activity, transferring groups other than amino-acyl groups"/>
    <property type="evidence" value="ECO:0007669"/>
    <property type="project" value="InterPro"/>
</dbReference>
<dbReference type="Pfam" id="PF00583">
    <property type="entry name" value="Acetyltransf_1"/>
    <property type="match status" value="1"/>
</dbReference>
<proteinExistence type="predicted"/>
<gene>
    <name evidence="2" type="ORF">EDC22_101579</name>
</gene>
<evidence type="ECO:0000313" key="2">
    <source>
        <dbReference type="EMBL" id="TCT13708.1"/>
    </source>
</evidence>
<dbReference type="SUPFAM" id="SSF55729">
    <property type="entry name" value="Acyl-CoA N-acyltransferases (Nat)"/>
    <property type="match status" value="1"/>
</dbReference>
<dbReference type="OrthoDB" id="187903at2"/>
<keyword evidence="2" id="KW-0808">Transferase</keyword>
<evidence type="ECO:0000313" key="3">
    <source>
        <dbReference type="Proteomes" id="UP000295678"/>
    </source>
</evidence>
<name>A0A4R3MLM3_9HYPH</name>